<accession>A0A0E9XGR6</accession>
<keyword evidence="1" id="KW-0472">Membrane</keyword>
<dbReference type="EMBL" id="GBXM01007542">
    <property type="protein sequence ID" value="JAI01036.1"/>
    <property type="molecule type" value="Transcribed_RNA"/>
</dbReference>
<dbReference type="AlphaFoldDB" id="A0A0E9XGR6"/>
<proteinExistence type="predicted"/>
<name>A0A0E9XGR6_ANGAN</name>
<keyword evidence="1" id="KW-1133">Transmembrane helix</keyword>
<protein>
    <submittedName>
        <fullName evidence="2">Uncharacterized protein</fullName>
    </submittedName>
</protein>
<reference evidence="2" key="2">
    <citation type="journal article" date="2015" name="Fish Shellfish Immunol.">
        <title>Early steps in the European eel (Anguilla anguilla)-Vibrio vulnificus interaction in the gills: Role of the RtxA13 toxin.</title>
        <authorList>
            <person name="Callol A."/>
            <person name="Pajuelo D."/>
            <person name="Ebbesson L."/>
            <person name="Teles M."/>
            <person name="MacKenzie S."/>
            <person name="Amaro C."/>
        </authorList>
    </citation>
    <scope>NUCLEOTIDE SEQUENCE</scope>
</reference>
<evidence type="ECO:0000256" key="1">
    <source>
        <dbReference type="SAM" id="Phobius"/>
    </source>
</evidence>
<keyword evidence="1" id="KW-0812">Transmembrane</keyword>
<evidence type="ECO:0000313" key="2">
    <source>
        <dbReference type="EMBL" id="JAI01036.1"/>
    </source>
</evidence>
<organism evidence="2">
    <name type="scientific">Anguilla anguilla</name>
    <name type="common">European freshwater eel</name>
    <name type="synonym">Muraena anguilla</name>
    <dbReference type="NCBI Taxonomy" id="7936"/>
    <lineage>
        <taxon>Eukaryota</taxon>
        <taxon>Metazoa</taxon>
        <taxon>Chordata</taxon>
        <taxon>Craniata</taxon>
        <taxon>Vertebrata</taxon>
        <taxon>Euteleostomi</taxon>
        <taxon>Actinopterygii</taxon>
        <taxon>Neopterygii</taxon>
        <taxon>Teleostei</taxon>
        <taxon>Anguilliformes</taxon>
        <taxon>Anguillidae</taxon>
        <taxon>Anguilla</taxon>
    </lineage>
</organism>
<reference evidence="2" key="1">
    <citation type="submission" date="2014-11" db="EMBL/GenBank/DDBJ databases">
        <authorList>
            <person name="Amaro Gonzalez C."/>
        </authorList>
    </citation>
    <scope>NUCLEOTIDE SEQUENCE</scope>
</reference>
<feature type="transmembrane region" description="Helical" evidence="1">
    <location>
        <begin position="43"/>
        <end position="63"/>
    </location>
</feature>
<sequence length="98" mass="10953">MKAQRGPYADHLCSESARANGRITRVNTANDRTLSARRVTGGIRLFTGTLLFLLWRMLILPLYQESGKRGPQMQSVTNGKFKISSSNISITATPRMRL</sequence>